<name>A0A158JRU6_9BURK</name>
<evidence type="ECO:0000313" key="3">
    <source>
        <dbReference type="Proteomes" id="UP000054717"/>
    </source>
</evidence>
<reference evidence="2 3" key="1">
    <citation type="submission" date="2016-01" db="EMBL/GenBank/DDBJ databases">
        <authorList>
            <person name="Oliw E.H."/>
        </authorList>
    </citation>
    <scope>NUCLEOTIDE SEQUENCE [LARGE SCALE GENOMIC DNA]</scope>
    <source>
        <strain evidence="2">LMG 22936</strain>
    </source>
</reference>
<organism evidence="2 3">
    <name type="scientific">Caballeronia telluris</name>
    <dbReference type="NCBI Taxonomy" id="326475"/>
    <lineage>
        <taxon>Bacteria</taxon>
        <taxon>Pseudomonadati</taxon>
        <taxon>Pseudomonadota</taxon>
        <taxon>Betaproteobacteria</taxon>
        <taxon>Burkholderiales</taxon>
        <taxon>Burkholderiaceae</taxon>
        <taxon>Caballeronia</taxon>
    </lineage>
</organism>
<gene>
    <name evidence="1" type="ORF">AWB66_04502</name>
    <name evidence="2" type="ORF">AWB66_04555</name>
</gene>
<dbReference type="EMBL" id="FCNZ02000019">
    <property type="protein sequence ID" value="SAL71556.1"/>
    <property type="molecule type" value="Genomic_DNA"/>
</dbReference>
<dbReference type="SUPFAM" id="SSF47413">
    <property type="entry name" value="lambda repressor-like DNA-binding domains"/>
    <property type="match status" value="1"/>
</dbReference>
<evidence type="ECO:0000313" key="2">
    <source>
        <dbReference type="EMBL" id="SAL71556.1"/>
    </source>
</evidence>
<dbReference type="EMBL" id="FCNZ02000019">
    <property type="protein sequence ID" value="SAL71221.1"/>
    <property type="molecule type" value="Genomic_DNA"/>
</dbReference>
<keyword evidence="3" id="KW-1185">Reference proteome</keyword>
<sequence>MGRYTQTIGHLERSHEDNALRRAIAARLDRTLQKAGVSSAKAANWLDVSEHDVQFWRRGITVPPLAAFTRIARTLDVDVHWLCTGQSTASQAAP</sequence>
<protein>
    <recommendedName>
        <fullName evidence="4">XRE family transcriptional regulator</fullName>
    </recommendedName>
</protein>
<dbReference type="AlphaFoldDB" id="A0A158JRU6"/>
<dbReference type="RefSeq" id="WP_200819042.1">
    <property type="nucleotide sequence ID" value="NZ_FCNZ02000019.1"/>
</dbReference>
<proteinExistence type="predicted"/>
<evidence type="ECO:0008006" key="4">
    <source>
        <dbReference type="Google" id="ProtNLM"/>
    </source>
</evidence>
<dbReference type="Gene3D" id="1.10.260.40">
    <property type="entry name" value="lambda repressor-like DNA-binding domains"/>
    <property type="match status" value="1"/>
</dbReference>
<accession>A0A158JRU6</accession>
<dbReference type="GO" id="GO:0003677">
    <property type="term" value="F:DNA binding"/>
    <property type="evidence" value="ECO:0007669"/>
    <property type="project" value="InterPro"/>
</dbReference>
<dbReference type="InterPro" id="IPR010982">
    <property type="entry name" value="Lambda_DNA-bd_dom_sf"/>
</dbReference>
<evidence type="ECO:0000313" key="1">
    <source>
        <dbReference type="EMBL" id="SAL71221.1"/>
    </source>
</evidence>
<dbReference type="Proteomes" id="UP000054717">
    <property type="component" value="Unassembled WGS sequence"/>
</dbReference>